<name>A0A2T2YGG8_9BACT</name>
<gene>
    <name evidence="2" type="ORF">AHMF7605_14305</name>
</gene>
<evidence type="ECO:0000313" key="3">
    <source>
        <dbReference type="Proteomes" id="UP000240357"/>
    </source>
</evidence>
<dbReference type="OrthoDB" id="9773828at2"/>
<organism evidence="2 3">
    <name type="scientific">Adhaeribacter arboris</name>
    <dbReference type="NCBI Taxonomy" id="2072846"/>
    <lineage>
        <taxon>Bacteria</taxon>
        <taxon>Pseudomonadati</taxon>
        <taxon>Bacteroidota</taxon>
        <taxon>Cytophagia</taxon>
        <taxon>Cytophagales</taxon>
        <taxon>Hymenobacteraceae</taxon>
        <taxon>Adhaeribacter</taxon>
    </lineage>
</organism>
<feature type="domain" description="NADP-dependent oxidoreductase" evidence="1">
    <location>
        <begin position="16"/>
        <end position="285"/>
    </location>
</feature>
<dbReference type="EMBL" id="PYFT01000001">
    <property type="protein sequence ID" value="PSR54594.1"/>
    <property type="molecule type" value="Genomic_DNA"/>
</dbReference>
<dbReference type="InterPro" id="IPR053135">
    <property type="entry name" value="AKR2_Oxidoreductase"/>
</dbReference>
<dbReference type="AlphaFoldDB" id="A0A2T2YGG8"/>
<dbReference type="InterPro" id="IPR036812">
    <property type="entry name" value="NAD(P)_OxRdtase_dom_sf"/>
</dbReference>
<dbReference type="RefSeq" id="WP_106930399.1">
    <property type="nucleotide sequence ID" value="NZ_PYFT01000001.1"/>
</dbReference>
<sequence>MHYKVLGKSDLQVSTVSFGCMSLPAANPAESIQLLNQAFTNGITYFDTADLYDKGENEKLVGQAFRENRQQVIIATKVGNQWRSDGSGWDWNPRKDYILKAVESSLQRLQTDYIDLYQLHGGTLDDPIDETIEAFERLQQQGKIRYYGISSIRPNVIREYVKRSNIVSVMMQYSLLDRRPEETVLDLLKESQIGVLARGSLAQGLLTGKPPKVYLNYSEKEVEKAAQAIQNLVKENLSPATMAVQYVLHPPAVVSAVLGIRTLPQLQEALHIPNAEALSENNIHFLQESIRPLLYEQHR</sequence>
<dbReference type="PRINTS" id="PR00069">
    <property type="entry name" value="ALDKETRDTASE"/>
</dbReference>
<dbReference type="InterPro" id="IPR020471">
    <property type="entry name" value="AKR"/>
</dbReference>
<dbReference type="PANTHER" id="PTHR43312:SF1">
    <property type="entry name" value="NADP-DEPENDENT OXIDOREDUCTASE DOMAIN-CONTAINING PROTEIN"/>
    <property type="match status" value="1"/>
</dbReference>
<dbReference type="PANTHER" id="PTHR43312">
    <property type="entry name" value="D-THREO-ALDOSE 1-DEHYDROGENASE"/>
    <property type="match status" value="1"/>
</dbReference>
<dbReference type="SUPFAM" id="SSF51430">
    <property type="entry name" value="NAD(P)-linked oxidoreductase"/>
    <property type="match status" value="1"/>
</dbReference>
<evidence type="ECO:0000259" key="1">
    <source>
        <dbReference type="Pfam" id="PF00248"/>
    </source>
</evidence>
<reference evidence="2 3" key="1">
    <citation type="submission" date="2018-03" db="EMBL/GenBank/DDBJ databases">
        <title>Adhaeribacter sp. HMF7605 Genome sequencing and assembly.</title>
        <authorList>
            <person name="Kang H."/>
            <person name="Kang J."/>
            <person name="Cha I."/>
            <person name="Kim H."/>
            <person name="Joh K."/>
        </authorList>
    </citation>
    <scope>NUCLEOTIDE SEQUENCE [LARGE SCALE GENOMIC DNA]</scope>
    <source>
        <strain evidence="2 3">HMF7605</strain>
    </source>
</reference>
<dbReference type="InterPro" id="IPR023210">
    <property type="entry name" value="NADP_OxRdtase_dom"/>
</dbReference>
<dbReference type="Pfam" id="PF00248">
    <property type="entry name" value="Aldo_ket_red"/>
    <property type="match status" value="1"/>
</dbReference>
<dbReference type="GO" id="GO:0016491">
    <property type="term" value="F:oxidoreductase activity"/>
    <property type="evidence" value="ECO:0007669"/>
    <property type="project" value="InterPro"/>
</dbReference>
<dbReference type="CDD" id="cd19086">
    <property type="entry name" value="AKR_AKR11C1"/>
    <property type="match status" value="1"/>
</dbReference>
<proteinExistence type="predicted"/>
<dbReference type="Proteomes" id="UP000240357">
    <property type="component" value="Unassembled WGS sequence"/>
</dbReference>
<evidence type="ECO:0000313" key="2">
    <source>
        <dbReference type="EMBL" id="PSR54594.1"/>
    </source>
</evidence>
<accession>A0A2T2YGG8</accession>
<keyword evidence="3" id="KW-1185">Reference proteome</keyword>
<protein>
    <submittedName>
        <fullName evidence="2">Oxidoreductase</fullName>
    </submittedName>
</protein>
<comment type="caution">
    <text evidence="2">The sequence shown here is derived from an EMBL/GenBank/DDBJ whole genome shotgun (WGS) entry which is preliminary data.</text>
</comment>
<dbReference type="Gene3D" id="3.20.20.100">
    <property type="entry name" value="NADP-dependent oxidoreductase domain"/>
    <property type="match status" value="1"/>
</dbReference>